<dbReference type="SMART" id="SM00357">
    <property type="entry name" value="CSP"/>
    <property type="match status" value="1"/>
</dbReference>
<dbReference type="CDD" id="cd01128">
    <property type="entry name" value="rho_factor_C"/>
    <property type="match status" value="1"/>
</dbReference>
<comment type="similarity">
    <text evidence="9 11">Belongs to the Rho family.</text>
</comment>
<dbReference type="GO" id="GO:0004386">
    <property type="term" value="F:helicase activity"/>
    <property type="evidence" value="ECO:0007669"/>
    <property type="project" value="UniProtKB-UniRule"/>
</dbReference>
<dbReference type="Gene3D" id="2.40.50.140">
    <property type="entry name" value="Nucleic acid-binding proteins"/>
    <property type="match status" value="1"/>
</dbReference>
<dbReference type="GO" id="GO:0005829">
    <property type="term" value="C:cytosol"/>
    <property type="evidence" value="ECO:0007669"/>
    <property type="project" value="UniProtKB-ARBA"/>
</dbReference>
<evidence type="ECO:0000256" key="8">
    <source>
        <dbReference type="ARBA" id="ARBA00023163"/>
    </source>
</evidence>
<keyword evidence="6 9" id="KW-0694">RNA-binding</keyword>
<proteinExistence type="inferred from homology"/>
<evidence type="ECO:0000256" key="12">
    <source>
        <dbReference type="SAM" id="MobiDB-lite"/>
    </source>
</evidence>
<dbReference type="FunFam" id="3.40.50.300:FF:000072">
    <property type="entry name" value="Transcription termination factor Rho"/>
    <property type="match status" value="1"/>
</dbReference>
<dbReference type="Proteomes" id="UP000295506">
    <property type="component" value="Unassembled WGS sequence"/>
</dbReference>
<reference evidence="14 15" key="1">
    <citation type="submission" date="2019-03" db="EMBL/GenBank/DDBJ databases">
        <title>Genomic Encyclopedia of Type Strains, Phase IV (KMG-IV): sequencing the most valuable type-strain genomes for metagenomic binning, comparative biology and taxonomic classification.</title>
        <authorList>
            <person name="Goeker M."/>
        </authorList>
    </citation>
    <scope>NUCLEOTIDE SEQUENCE [LARGE SCALE GENOMIC DNA]</scope>
    <source>
        <strain evidence="14 15">DSM 101483</strain>
    </source>
</reference>
<dbReference type="GO" id="GO:0005524">
    <property type="term" value="F:ATP binding"/>
    <property type="evidence" value="ECO:0007669"/>
    <property type="project" value="UniProtKB-UniRule"/>
</dbReference>
<evidence type="ECO:0000256" key="1">
    <source>
        <dbReference type="ARBA" id="ARBA00022472"/>
    </source>
</evidence>
<keyword evidence="2 9" id="KW-0547">Nucleotide-binding</keyword>
<comment type="function">
    <text evidence="9">Facilitates transcription termination by a mechanism that involves Rho binding to the nascent RNA, activation of Rho's RNA-dependent ATPase activity, and release of the mRNA from the DNA template.</text>
</comment>
<dbReference type="GO" id="GO:0016787">
    <property type="term" value="F:hydrolase activity"/>
    <property type="evidence" value="ECO:0007669"/>
    <property type="project" value="UniProtKB-KW"/>
</dbReference>
<evidence type="ECO:0000256" key="5">
    <source>
        <dbReference type="ARBA" id="ARBA00022840"/>
    </source>
</evidence>
<name>A0AA94PR44_9BACT</name>
<keyword evidence="7 9" id="KW-0805">Transcription regulation</keyword>
<evidence type="ECO:0000256" key="6">
    <source>
        <dbReference type="ARBA" id="ARBA00022884"/>
    </source>
</evidence>
<dbReference type="CDD" id="cd04459">
    <property type="entry name" value="Rho_CSD"/>
    <property type="match status" value="1"/>
</dbReference>
<gene>
    <name evidence="9" type="primary">rho</name>
    <name evidence="14" type="ORF">EDC59_102222</name>
</gene>
<comment type="caution">
    <text evidence="9">Lacks conserved residue(s) required for the propagation of feature annotation.</text>
</comment>
<evidence type="ECO:0000256" key="3">
    <source>
        <dbReference type="ARBA" id="ARBA00022801"/>
    </source>
</evidence>
<dbReference type="InterPro" id="IPR003593">
    <property type="entry name" value="AAA+_ATPase"/>
</dbReference>
<keyword evidence="4 9" id="KW-0347">Helicase</keyword>
<evidence type="ECO:0000313" key="14">
    <source>
        <dbReference type="EMBL" id="TDT90790.1"/>
    </source>
</evidence>
<keyword evidence="8 9" id="KW-0804">Transcription</keyword>
<protein>
    <recommendedName>
        <fullName evidence="9 10">Transcription termination factor Rho</fullName>
        <ecNumber evidence="9 10">3.6.4.-</ecNumber>
    </recommendedName>
    <alternativeName>
        <fullName evidence="9">ATP-dependent helicase Rho</fullName>
    </alternativeName>
</protein>
<dbReference type="SMART" id="SM00959">
    <property type="entry name" value="Rho_N"/>
    <property type="match status" value="1"/>
</dbReference>
<dbReference type="SUPFAM" id="SSF68912">
    <property type="entry name" value="Rho N-terminal domain-like"/>
    <property type="match status" value="1"/>
</dbReference>
<evidence type="ECO:0000256" key="9">
    <source>
        <dbReference type="HAMAP-Rule" id="MF_01884"/>
    </source>
</evidence>
<dbReference type="EMBL" id="SOBK01000002">
    <property type="protein sequence ID" value="TDT90790.1"/>
    <property type="molecule type" value="Genomic_DNA"/>
</dbReference>
<dbReference type="SUPFAM" id="SSF52540">
    <property type="entry name" value="P-loop containing nucleoside triphosphate hydrolases"/>
    <property type="match status" value="1"/>
</dbReference>
<dbReference type="Pfam" id="PF07497">
    <property type="entry name" value="Rho_RNA_bind"/>
    <property type="match status" value="1"/>
</dbReference>
<dbReference type="InterPro" id="IPR011112">
    <property type="entry name" value="Rho-like_N"/>
</dbReference>
<dbReference type="Pfam" id="PF07498">
    <property type="entry name" value="Rho_N"/>
    <property type="match status" value="1"/>
</dbReference>
<dbReference type="GO" id="GO:0003723">
    <property type="term" value="F:RNA binding"/>
    <property type="evidence" value="ECO:0007669"/>
    <property type="project" value="UniProtKB-UniRule"/>
</dbReference>
<dbReference type="PANTHER" id="PTHR46425:SF1">
    <property type="entry name" value="TRANSCRIPTION TERMINATION FACTOR RHO"/>
    <property type="match status" value="1"/>
</dbReference>
<evidence type="ECO:0000256" key="4">
    <source>
        <dbReference type="ARBA" id="ARBA00022806"/>
    </source>
</evidence>
<dbReference type="SUPFAM" id="SSF50249">
    <property type="entry name" value="Nucleic acid-binding proteins"/>
    <property type="match status" value="1"/>
</dbReference>
<keyword evidence="5 9" id="KW-0067">ATP-binding</keyword>
<dbReference type="RefSeq" id="WP_233490944.1">
    <property type="nucleotide sequence ID" value="NZ_CP014206.1"/>
</dbReference>
<dbReference type="InterPro" id="IPR027417">
    <property type="entry name" value="P-loop_NTPase"/>
</dbReference>
<dbReference type="GO" id="GO:0008186">
    <property type="term" value="F:ATP-dependent activity, acting on RNA"/>
    <property type="evidence" value="ECO:0007669"/>
    <property type="project" value="UniProtKB-UniRule"/>
</dbReference>
<dbReference type="PROSITE" id="PS51856">
    <property type="entry name" value="RHO_RNA_BD"/>
    <property type="match status" value="1"/>
</dbReference>
<dbReference type="NCBIfam" id="TIGR00767">
    <property type="entry name" value="rho"/>
    <property type="match status" value="1"/>
</dbReference>
<dbReference type="InterPro" id="IPR000194">
    <property type="entry name" value="ATPase_F1/V1/A1_a/bsu_nucl-bd"/>
</dbReference>
<evidence type="ECO:0000256" key="2">
    <source>
        <dbReference type="ARBA" id="ARBA00022741"/>
    </source>
</evidence>
<dbReference type="InterPro" id="IPR011129">
    <property type="entry name" value="CSD"/>
</dbReference>
<keyword evidence="1 9" id="KW-0806">Transcription termination</keyword>
<dbReference type="Gene3D" id="1.10.720.10">
    <property type="match status" value="1"/>
</dbReference>
<dbReference type="GO" id="GO:0006353">
    <property type="term" value="P:DNA-templated transcription termination"/>
    <property type="evidence" value="ECO:0007669"/>
    <property type="project" value="UniProtKB-UniRule"/>
</dbReference>
<dbReference type="InterPro" id="IPR011113">
    <property type="entry name" value="Rho_RNA-bd"/>
</dbReference>
<dbReference type="Pfam" id="PF00006">
    <property type="entry name" value="ATP-synt_ab"/>
    <property type="match status" value="1"/>
</dbReference>
<feature type="compositionally biased region" description="Basic and acidic residues" evidence="12">
    <location>
        <begin position="1"/>
        <end position="12"/>
    </location>
</feature>
<feature type="binding site" evidence="9">
    <location>
        <position position="250"/>
    </location>
    <ligand>
        <name>ATP</name>
        <dbReference type="ChEBI" id="CHEBI:30616"/>
    </ligand>
</feature>
<dbReference type="AlphaFoldDB" id="A0AA94PR44"/>
<feature type="domain" description="Rho RNA-BD" evidence="13">
    <location>
        <begin position="89"/>
        <end position="164"/>
    </location>
</feature>
<dbReference type="NCBIfam" id="NF006886">
    <property type="entry name" value="PRK09376.1"/>
    <property type="match status" value="1"/>
</dbReference>
<dbReference type="InterPro" id="IPR004665">
    <property type="entry name" value="Term_rho"/>
</dbReference>
<feature type="binding site" evidence="9">
    <location>
        <begin position="207"/>
        <end position="212"/>
    </location>
    <ligand>
        <name>ATP</name>
        <dbReference type="ChEBI" id="CHEBI:30616"/>
    </ligand>
</feature>
<dbReference type="Gene3D" id="3.40.50.300">
    <property type="entry name" value="P-loop containing nucleotide triphosphate hydrolases"/>
    <property type="match status" value="1"/>
</dbReference>
<dbReference type="InterPro" id="IPR012340">
    <property type="entry name" value="NA-bd_OB-fold"/>
</dbReference>
<dbReference type="SMART" id="SM00382">
    <property type="entry name" value="AAA"/>
    <property type="match status" value="1"/>
</dbReference>
<comment type="caution">
    <text evidence="14">The sequence shown here is derived from an EMBL/GenBank/DDBJ whole genome shotgun (WGS) entry which is preliminary data.</text>
</comment>
<evidence type="ECO:0000256" key="10">
    <source>
        <dbReference type="NCBIfam" id="TIGR00767"/>
    </source>
</evidence>
<feature type="binding site" evidence="9">
    <location>
        <begin position="219"/>
        <end position="224"/>
    </location>
    <ligand>
        <name>ATP</name>
        <dbReference type="ChEBI" id="CHEBI:30616"/>
    </ligand>
</feature>
<dbReference type="HAMAP" id="MF_01884">
    <property type="entry name" value="Rho"/>
    <property type="match status" value="1"/>
</dbReference>
<evidence type="ECO:0000259" key="13">
    <source>
        <dbReference type="PROSITE" id="PS51856"/>
    </source>
</evidence>
<evidence type="ECO:0000256" key="11">
    <source>
        <dbReference type="PROSITE-ProRule" id="PRU01203"/>
    </source>
</evidence>
<dbReference type="InterPro" id="IPR036269">
    <property type="entry name" value="Rho_N_sf"/>
</dbReference>
<organism evidence="14 15">
    <name type="scientific">Pseudodesulfovibrio indicus</name>
    <dbReference type="NCBI Taxonomy" id="1716143"/>
    <lineage>
        <taxon>Bacteria</taxon>
        <taxon>Pseudomonadati</taxon>
        <taxon>Thermodesulfobacteriota</taxon>
        <taxon>Desulfovibrionia</taxon>
        <taxon>Desulfovibrionales</taxon>
        <taxon>Desulfovibrionaceae</taxon>
    </lineage>
</organism>
<accession>A0AA94PR44</accession>
<sequence length="456" mass="50798">MATKKTDTESKGKAAAPKKTTRKKKAAPVENGGDSNGNGGSLNLTELKQKSMQDLTDLAMSFEVENPSSLRKQELIFALLQQCASQNGQIFGEGVLEILPDGFGFLRSPMYSYMAGPDDIYVSPSQIRRFGLRKGDVVSGQIRPPKEGERYFALLRVSEIGFEDPLHSKNLVLFDNLTPLYPEEQLKLENGDTNYSARIIDLLAPIGKGQRGVIVAPPRTGKTIMLQTIANSINANHPEVDLIVLLIDERPEEVTDMQRTVKAEVVSSTFDEPPTRHVQVAEMVIEKAKRLVERKRDVVILLDSITRLGRAYNAVTPSSGRVLSGGIDANALQRPKRFFGAARNIEEGGSLTIISTALIDTGSRMDEVIFEEFKGTGNMELYLDRHLSEKRIYPAIDINRSGTRKEELLLEDEVLNRVWILRKLLSPMNSIDSMEFLRGKMKGTKNNREFLDSMSK</sequence>
<dbReference type="InterPro" id="IPR041703">
    <property type="entry name" value="Rho_factor_ATP-bd"/>
</dbReference>
<evidence type="ECO:0000313" key="15">
    <source>
        <dbReference type="Proteomes" id="UP000295506"/>
    </source>
</evidence>
<feature type="region of interest" description="Disordered" evidence="12">
    <location>
        <begin position="1"/>
        <end position="43"/>
    </location>
</feature>
<dbReference type="PANTHER" id="PTHR46425">
    <property type="entry name" value="TRANSCRIPTION TERMINATION FACTOR RHO"/>
    <property type="match status" value="1"/>
</dbReference>
<dbReference type="EC" id="3.6.4.-" evidence="9 10"/>
<keyword evidence="3 9" id="KW-0378">Hydrolase</keyword>
<comment type="subunit">
    <text evidence="9">Homohexamer. The homohexamer assembles into an open ring structure.</text>
</comment>
<evidence type="ECO:0000256" key="7">
    <source>
        <dbReference type="ARBA" id="ARBA00023015"/>
    </source>
</evidence>